<accession>A0A2M9FYM4</accession>
<dbReference type="EMBL" id="PHIG01000043">
    <property type="protein sequence ID" value="PJK28558.1"/>
    <property type="molecule type" value="Genomic_DNA"/>
</dbReference>
<evidence type="ECO:0000256" key="10">
    <source>
        <dbReference type="RuleBase" id="RU003657"/>
    </source>
</evidence>
<dbReference type="InterPro" id="IPR011060">
    <property type="entry name" value="RibuloseP-bd_barrel"/>
</dbReference>
<dbReference type="PANTHER" id="PTHR43090:SF2">
    <property type="entry name" value="1-(5-PHOSPHORIBOSYL)-5-[(5-PHOSPHORIBOSYLAMINO)METHYLIDENEAMINO] IMIDAZOLE-4-CARBOXAMIDE ISOMERASE"/>
    <property type="match status" value="1"/>
</dbReference>
<keyword evidence="6 9" id="KW-0028">Amino-acid biosynthesis</keyword>
<dbReference type="InterPro" id="IPR013785">
    <property type="entry name" value="Aldolase_TIM"/>
</dbReference>
<dbReference type="InterPro" id="IPR006062">
    <property type="entry name" value="His_biosynth"/>
</dbReference>
<reference evidence="12 13" key="1">
    <citation type="submission" date="2017-11" db="EMBL/GenBank/DDBJ databases">
        <title>Draft genome sequence of Rhizobiales bacterium SY3-13.</title>
        <authorList>
            <person name="Sun C."/>
        </authorList>
    </citation>
    <scope>NUCLEOTIDE SEQUENCE [LARGE SCALE GENOMIC DNA]</scope>
    <source>
        <strain evidence="12 13">SY3-13</strain>
    </source>
</reference>
<comment type="caution">
    <text evidence="12">The sequence shown here is derived from an EMBL/GenBank/DDBJ whole genome shotgun (WGS) entry which is preliminary data.</text>
</comment>
<comment type="catalytic activity">
    <reaction evidence="1 9 11">
        <text>1-(5-phospho-beta-D-ribosyl)-5-[(5-phospho-beta-D-ribosylamino)methylideneamino]imidazole-4-carboxamide = 5-[(5-phospho-1-deoxy-D-ribulos-1-ylimino)methylamino]-1-(5-phospho-beta-D-ribosyl)imidazole-4-carboxamide</text>
        <dbReference type="Rhea" id="RHEA:15469"/>
        <dbReference type="ChEBI" id="CHEBI:58435"/>
        <dbReference type="ChEBI" id="CHEBI:58525"/>
        <dbReference type="EC" id="5.3.1.16"/>
    </reaction>
</comment>
<dbReference type="EC" id="5.3.1.16" evidence="9 11"/>
<organism evidence="12 13">
    <name type="scientific">Minwuia thermotolerans</name>
    <dbReference type="NCBI Taxonomy" id="2056226"/>
    <lineage>
        <taxon>Bacteria</taxon>
        <taxon>Pseudomonadati</taxon>
        <taxon>Pseudomonadota</taxon>
        <taxon>Alphaproteobacteria</taxon>
        <taxon>Minwuiales</taxon>
        <taxon>Minwuiaceae</taxon>
        <taxon>Minwuia</taxon>
    </lineage>
</organism>
<dbReference type="GO" id="GO:0000105">
    <property type="term" value="P:L-histidine biosynthetic process"/>
    <property type="evidence" value="ECO:0007669"/>
    <property type="project" value="UniProtKB-UniRule"/>
</dbReference>
<dbReference type="InterPro" id="IPR044524">
    <property type="entry name" value="Isoase_HisA-like"/>
</dbReference>
<name>A0A2M9FYM4_9PROT</name>
<dbReference type="FunFam" id="3.20.20.70:FF:000009">
    <property type="entry name" value="1-(5-phosphoribosyl)-5-[(5-phosphoribosylamino)methylideneamino] imidazole-4-carboxamide isomerase"/>
    <property type="match status" value="1"/>
</dbReference>
<feature type="active site" description="Proton donor" evidence="9">
    <location>
        <position position="129"/>
    </location>
</feature>
<comment type="similarity">
    <text evidence="4 9 10">Belongs to the HisA/HisF family.</text>
</comment>
<keyword evidence="8 9" id="KW-0413">Isomerase</keyword>
<keyword evidence="13" id="KW-1185">Reference proteome</keyword>
<evidence type="ECO:0000256" key="9">
    <source>
        <dbReference type="HAMAP-Rule" id="MF_01014"/>
    </source>
</evidence>
<dbReference type="GO" id="GO:0003949">
    <property type="term" value="F:1-(5-phosphoribosyl)-5-[(5-phosphoribosylamino)methylideneamino]imidazole-4-carboxamide isomerase activity"/>
    <property type="evidence" value="ECO:0007669"/>
    <property type="project" value="UniProtKB-UniRule"/>
</dbReference>
<evidence type="ECO:0000256" key="2">
    <source>
        <dbReference type="ARBA" id="ARBA00004496"/>
    </source>
</evidence>
<comment type="pathway">
    <text evidence="3 9 11">Amino-acid biosynthesis; L-histidine biosynthesis; L-histidine from 5-phospho-alpha-D-ribose 1-diphosphate: step 4/9.</text>
</comment>
<evidence type="ECO:0000256" key="3">
    <source>
        <dbReference type="ARBA" id="ARBA00005133"/>
    </source>
</evidence>
<dbReference type="UniPathway" id="UPA00031">
    <property type="reaction ID" value="UER00009"/>
</dbReference>
<dbReference type="OrthoDB" id="9807749at2"/>
<comment type="subcellular location">
    <subcellularLocation>
        <location evidence="2 9 11">Cytoplasm</location>
    </subcellularLocation>
</comment>
<evidence type="ECO:0000313" key="13">
    <source>
        <dbReference type="Proteomes" id="UP000229498"/>
    </source>
</evidence>
<dbReference type="HAMAP" id="MF_01014">
    <property type="entry name" value="HisA"/>
    <property type="match status" value="1"/>
</dbReference>
<evidence type="ECO:0000256" key="1">
    <source>
        <dbReference type="ARBA" id="ARBA00000901"/>
    </source>
</evidence>
<dbReference type="CDD" id="cd04732">
    <property type="entry name" value="HisA"/>
    <property type="match status" value="1"/>
</dbReference>
<evidence type="ECO:0000256" key="11">
    <source>
        <dbReference type="RuleBase" id="RU003658"/>
    </source>
</evidence>
<proteinExistence type="inferred from homology"/>
<dbReference type="Gene3D" id="3.20.20.70">
    <property type="entry name" value="Aldolase class I"/>
    <property type="match status" value="1"/>
</dbReference>
<dbReference type="Pfam" id="PF00977">
    <property type="entry name" value="His_biosynth"/>
    <property type="match status" value="1"/>
</dbReference>
<dbReference type="GO" id="GO:0005737">
    <property type="term" value="C:cytoplasm"/>
    <property type="evidence" value="ECO:0007669"/>
    <property type="project" value="UniProtKB-SubCell"/>
</dbReference>
<evidence type="ECO:0000256" key="7">
    <source>
        <dbReference type="ARBA" id="ARBA00023102"/>
    </source>
</evidence>
<keyword evidence="5 9" id="KW-0963">Cytoplasm</keyword>
<dbReference type="InterPro" id="IPR006063">
    <property type="entry name" value="HisA_bact_arch"/>
</dbReference>
<evidence type="ECO:0000313" key="12">
    <source>
        <dbReference type="EMBL" id="PJK28558.1"/>
    </source>
</evidence>
<dbReference type="GO" id="GO:0000162">
    <property type="term" value="P:L-tryptophan biosynthetic process"/>
    <property type="evidence" value="ECO:0007669"/>
    <property type="project" value="TreeGrafter"/>
</dbReference>
<feature type="active site" description="Proton acceptor" evidence="9">
    <location>
        <position position="8"/>
    </location>
</feature>
<evidence type="ECO:0000256" key="6">
    <source>
        <dbReference type="ARBA" id="ARBA00022605"/>
    </source>
</evidence>
<dbReference type="AlphaFoldDB" id="A0A2M9FYM4"/>
<dbReference type="NCBIfam" id="NF010112">
    <property type="entry name" value="PRK13585.1"/>
    <property type="match status" value="1"/>
</dbReference>
<dbReference type="PANTHER" id="PTHR43090">
    <property type="entry name" value="1-(5-PHOSPHORIBOSYL)-5-[(5-PHOSPHORIBOSYLAMINO)METHYLIDENEAMINO] IMIDAZOLE-4-CARBOXAMIDE ISOMERASE"/>
    <property type="match status" value="1"/>
</dbReference>
<sequence length="244" mass="26093">MNIYPAIDLKDGKCVRLLKGRMEDATEFNPDPANQAVRFREAGFDRLHLVDLNGAFDGRSTNEAAVRAVLNATDAPVQLGGGIRDRRAIDNWLERGVTRVILGTMALRNPATVKAACRDHPEQIVVGIDARGGKVAVEGWAEQSEMDALDLAKAFEDAGVAAIVFTDIDRDGALQGVNAEATAELARAISIPVIASGGVAGIEDVKRLKALEDAGIEGVIIGRALYDGRLEPMEALRIARDNIV</sequence>
<dbReference type="Proteomes" id="UP000229498">
    <property type="component" value="Unassembled WGS sequence"/>
</dbReference>
<protein>
    <recommendedName>
        <fullName evidence="9 11">1-(5-phosphoribosyl)-5-[(5-phosphoribosylamino)methylideneamino] imidazole-4-carboxamide isomerase</fullName>
        <ecNumber evidence="9 11">5.3.1.16</ecNumber>
    </recommendedName>
    <alternativeName>
        <fullName evidence="9">Phosphoribosylformimino-5-aminoimidazole carboxamide ribotide isomerase</fullName>
    </alternativeName>
</protein>
<gene>
    <name evidence="9 12" type="primary">hisA</name>
    <name evidence="12" type="ORF">CVT23_16515</name>
</gene>
<evidence type="ECO:0000256" key="8">
    <source>
        <dbReference type="ARBA" id="ARBA00023235"/>
    </source>
</evidence>
<keyword evidence="7 9" id="KW-0368">Histidine biosynthesis</keyword>
<dbReference type="NCBIfam" id="TIGR00007">
    <property type="entry name" value="1-(5-phosphoribosyl)-5-[(5-phosphoribosylamino)methylideneamino]imidazole-4-carboxamide isomerase"/>
    <property type="match status" value="1"/>
</dbReference>
<dbReference type="InterPro" id="IPR023016">
    <property type="entry name" value="HisA/PriA"/>
</dbReference>
<evidence type="ECO:0000256" key="5">
    <source>
        <dbReference type="ARBA" id="ARBA00022490"/>
    </source>
</evidence>
<evidence type="ECO:0000256" key="4">
    <source>
        <dbReference type="ARBA" id="ARBA00009667"/>
    </source>
</evidence>
<dbReference type="SUPFAM" id="SSF51366">
    <property type="entry name" value="Ribulose-phoshate binding barrel"/>
    <property type="match status" value="1"/>
</dbReference>
<dbReference type="RefSeq" id="WP_109796037.1">
    <property type="nucleotide sequence ID" value="NZ_PHIG01000043.1"/>
</dbReference>